<reference evidence="1" key="1">
    <citation type="submission" date="2018-05" db="EMBL/GenBank/DDBJ databases">
        <authorList>
            <person name="Lanie J.A."/>
            <person name="Ng W.-L."/>
            <person name="Kazmierczak K.M."/>
            <person name="Andrzejewski T.M."/>
            <person name="Davidsen T.M."/>
            <person name="Wayne K.J."/>
            <person name="Tettelin H."/>
            <person name="Glass J.I."/>
            <person name="Rusch D."/>
            <person name="Podicherti R."/>
            <person name="Tsui H.-C.T."/>
            <person name="Winkler M.E."/>
        </authorList>
    </citation>
    <scope>NUCLEOTIDE SEQUENCE</scope>
</reference>
<dbReference type="GO" id="GO:0003723">
    <property type="term" value="F:RNA binding"/>
    <property type="evidence" value="ECO:0007669"/>
    <property type="project" value="InterPro"/>
</dbReference>
<name>A0A382T945_9ZZZZ</name>
<dbReference type="AlphaFoldDB" id="A0A382T945"/>
<dbReference type="InterPro" id="IPR036107">
    <property type="entry name" value="CsrA_sf"/>
</dbReference>
<dbReference type="EMBL" id="UINC01134784">
    <property type="protein sequence ID" value="SVD18543.1"/>
    <property type="molecule type" value="Genomic_DNA"/>
</dbReference>
<organism evidence="1">
    <name type="scientific">marine metagenome</name>
    <dbReference type="NCBI Taxonomy" id="408172"/>
    <lineage>
        <taxon>unclassified sequences</taxon>
        <taxon>metagenomes</taxon>
        <taxon>ecological metagenomes</taxon>
    </lineage>
</organism>
<dbReference type="GO" id="GO:0006402">
    <property type="term" value="P:mRNA catabolic process"/>
    <property type="evidence" value="ECO:0007669"/>
    <property type="project" value="InterPro"/>
</dbReference>
<proteinExistence type="predicted"/>
<protein>
    <submittedName>
        <fullName evidence="1">Uncharacterized protein</fullName>
    </submittedName>
</protein>
<dbReference type="GO" id="GO:0006109">
    <property type="term" value="P:regulation of carbohydrate metabolic process"/>
    <property type="evidence" value="ECO:0007669"/>
    <property type="project" value="InterPro"/>
</dbReference>
<sequence>MLLLNRKVNESITTWNRGQRDKPLVIRVTEVSPAGTVTLGFEGDAHDVCRTEIYHNYGEGDMNGTTQQ</sequence>
<accession>A0A382T945</accession>
<dbReference type="Gene3D" id="2.60.40.4380">
    <property type="entry name" value="Translational regulator CsrA"/>
    <property type="match status" value="1"/>
</dbReference>
<evidence type="ECO:0000313" key="1">
    <source>
        <dbReference type="EMBL" id="SVD18543.1"/>
    </source>
</evidence>
<gene>
    <name evidence="1" type="ORF">METZ01_LOCUS371397</name>
</gene>